<comment type="caution">
    <text evidence="2">The sequence shown here is derived from an EMBL/GenBank/DDBJ whole genome shotgun (WGS) entry which is preliminary data.</text>
</comment>
<accession>A0ABR4NW58</accession>
<feature type="region of interest" description="Disordered" evidence="1">
    <location>
        <begin position="466"/>
        <end position="499"/>
    </location>
</feature>
<dbReference type="Proteomes" id="UP001623330">
    <property type="component" value="Unassembled WGS sequence"/>
</dbReference>
<keyword evidence="3" id="KW-1185">Reference proteome</keyword>
<sequence length="550" mass="60112">MPLSASGYGTTHKIREQLDFTDEIKWKQFSSRRLELIDKFELSKHKASEQDDNIKQIANMLRIEFEFPVEATQGFEKLVTAAVQSVRRNRKRSKKKTPSSSTTKKVRKPMTPTGTRSQSENVSGRSRSNSSSSSSSSISSVSTAVATNSNGGSNHTTQNGDAQSVPPPTQGQISRVNTPTSIASPPSTISLPYHHSVLSPPNNSFQNAVQNILLPLPTSLKKSNLLSNSNESQQPKPQKPATDEDVAKSIISDLIILPVIHNKAFIELVKNSETCKSIVSKSDSQNTSTSSPSTAVTFFATFANIEILGEMAIKFSISFSVENNYSQKFADIASTKEYITLKTFQQESLTSLAKNLFNKFNINANTFKQQDSPYISKLLFIIIGCLVKDHGFNETLTALNPLLEELTLSQFTGNSSSSSSTPGNTKPAVGLDILSAVSLQIDQESQNKTESPSNQNNLFTQLNNNSIKLPQPQRRPDTPSTTLTLPIPTPSSSVPTRSSSAIAVKPDVSVIDNILSRINQRNTSQEQEGDKKRHLFKDGNLPHPIAQSLS</sequence>
<reference evidence="2 3" key="1">
    <citation type="submission" date="2024-05" db="EMBL/GenBank/DDBJ databases">
        <title>Long read based assembly of the Candida bracarensis genome reveals expanded adhesin content.</title>
        <authorList>
            <person name="Marcet-Houben M."/>
            <person name="Ksiezopolska E."/>
            <person name="Gabaldon T."/>
        </authorList>
    </citation>
    <scope>NUCLEOTIDE SEQUENCE [LARGE SCALE GENOMIC DNA]</scope>
    <source>
        <strain evidence="2 3">CBM6</strain>
    </source>
</reference>
<feature type="compositionally biased region" description="Low complexity" evidence="1">
    <location>
        <begin position="478"/>
        <end position="499"/>
    </location>
</feature>
<dbReference type="EMBL" id="JBEVYD010000005">
    <property type="protein sequence ID" value="KAL3232928.1"/>
    <property type="molecule type" value="Genomic_DNA"/>
</dbReference>
<feature type="compositionally biased region" description="Low complexity" evidence="1">
    <location>
        <begin position="119"/>
        <end position="142"/>
    </location>
</feature>
<feature type="region of interest" description="Disordered" evidence="1">
    <location>
        <begin position="85"/>
        <end position="188"/>
    </location>
</feature>
<dbReference type="Pfam" id="PF04001">
    <property type="entry name" value="Vhr1"/>
    <property type="match status" value="1"/>
</dbReference>
<feature type="region of interest" description="Disordered" evidence="1">
    <location>
        <begin position="223"/>
        <end position="244"/>
    </location>
</feature>
<name>A0ABR4NW58_9SACH</name>
<proteinExistence type="predicted"/>
<feature type="compositionally biased region" description="Low complexity" evidence="1">
    <location>
        <begin position="178"/>
        <end position="188"/>
    </location>
</feature>
<organism evidence="2 3">
    <name type="scientific">Nakaseomyces bracarensis</name>
    <dbReference type="NCBI Taxonomy" id="273131"/>
    <lineage>
        <taxon>Eukaryota</taxon>
        <taxon>Fungi</taxon>
        <taxon>Dikarya</taxon>
        <taxon>Ascomycota</taxon>
        <taxon>Saccharomycotina</taxon>
        <taxon>Saccharomycetes</taxon>
        <taxon>Saccharomycetales</taxon>
        <taxon>Saccharomycetaceae</taxon>
        <taxon>Nakaseomyces</taxon>
    </lineage>
</organism>
<dbReference type="InterPro" id="IPR007147">
    <property type="entry name" value="TF_Vhr"/>
</dbReference>
<evidence type="ECO:0000313" key="3">
    <source>
        <dbReference type="Proteomes" id="UP001623330"/>
    </source>
</evidence>
<evidence type="ECO:0000313" key="2">
    <source>
        <dbReference type="EMBL" id="KAL3232928.1"/>
    </source>
</evidence>
<protein>
    <submittedName>
        <fullName evidence="2">Uncharacterized protein</fullName>
    </submittedName>
</protein>
<feature type="compositionally biased region" description="Polar residues" evidence="1">
    <location>
        <begin position="143"/>
        <end position="162"/>
    </location>
</feature>
<evidence type="ECO:0000256" key="1">
    <source>
        <dbReference type="SAM" id="MobiDB-lite"/>
    </source>
</evidence>
<feature type="region of interest" description="Disordered" evidence="1">
    <location>
        <begin position="519"/>
        <end position="550"/>
    </location>
</feature>
<gene>
    <name evidence="2" type="ORF">RNJ44_04844</name>
</gene>
<feature type="compositionally biased region" description="Basic residues" evidence="1">
    <location>
        <begin position="87"/>
        <end position="97"/>
    </location>
</feature>